<dbReference type="Gene3D" id="2.30.110.10">
    <property type="entry name" value="Electron Transport, Fmn-binding Protein, Chain A"/>
    <property type="match status" value="1"/>
</dbReference>
<dbReference type="Gene3D" id="1.20.58.290">
    <property type="entry name" value="Hypothetical membrane protein ta0354_69_121"/>
    <property type="match status" value="1"/>
</dbReference>
<dbReference type="Pfam" id="PF04289">
    <property type="entry name" value="DUF447_N"/>
    <property type="match status" value="1"/>
</dbReference>
<dbReference type="InterPro" id="IPR012349">
    <property type="entry name" value="Split_barrel_FMN-bd"/>
</dbReference>
<gene>
    <name evidence="3" type="ORF">OJF2_59200</name>
</gene>
<feature type="domain" description="DUF447" evidence="2">
    <location>
        <begin position="131"/>
        <end position="182"/>
    </location>
</feature>
<evidence type="ECO:0000313" key="4">
    <source>
        <dbReference type="Proteomes" id="UP000324233"/>
    </source>
</evidence>
<dbReference type="Proteomes" id="UP000324233">
    <property type="component" value="Chromosome"/>
</dbReference>
<dbReference type="Pfam" id="PF20766">
    <property type="entry name" value="DUF447_C"/>
    <property type="match status" value="1"/>
</dbReference>
<organism evidence="3 4">
    <name type="scientific">Aquisphaera giovannonii</name>
    <dbReference type="NCBI Taxonomy" id="406548"/>
    <lineage>
        <taxon>Bacteria</taxon>
        <taxon>Pseudomonadati</taxon>
        <taxon>Planctomycetota</taxon>
        <taxon>Planctomycetia</taxon>
        <taxon>Isosphaerales</taxon>
        <taxon>Isosphaeraceae</taxon>
        <taxon>Aquisphaera</taxon>
    </lineage>
</organism>
<feature type="domain" description="DUF447" evidence="1">
    <location>
        <begin position="4"/>
        <end position="120"/>
    </location>
</feature>
<sequence>MIVEGIVTTVDGRGEVNIAPMGMTLGPDLDFAKFELRPYPSSTTFRNMRSQGAGVFHVTDDVLLLAQTAIGLTPTPAPRLAQAERIAGWVLLDCCRFYEFRVLGLDDSAARARVDVETLREGRLRDFLGFNRARHAVLEAAILATRTAFLPRQDILRDLEWLAVPVEKTGGAVERAAFDLLRDHVTRNAGVGPIVDGAGVP</sequence>
<keyword evidence="4" id="KW-1185">Reference proteome</keyword>
<dbReference type="InterPro" id="IPR049288">
    <property type="entry name" value="DUF447_C"/>
</dbReference>
<dbReference type="SUPFAM" id="SSF50475">
    <property type="entry name" value="FMN-binding split barrel"/>
    <property type="match status" value="1"/>
</dbReference>
<evidence type="ECO:0000259" key="2">
    <source>
        <dbReference type="Pfam" id="PF20766"/>
    </source>
</evidence>
<evidence type="ECO:0000313" key="3">
    <source>
        <dbReference type="EMBL" id="QEH37330.1"/>
    </source>
</evidence>
<dbReference type="EMBL" id="CP042997">
    <property type="protein sequence ID" value="QEH37330.1"/>
    <property type="molecule type" value="Genomic_DNA"/>
</dbReference>
<evidence type="ECO:0000259" key="1">
    <source>
        <dbReference type="Pfam" id="PF04289"/>
    </source>
</evidence>
<protein>
    <recommendedName>
        <fullName evidence="5">DUF447 family protein</fullName>
    </recommendedName>
</protein>
<dbReference type="RefSeq" id="WP_148596903.1">
    <property type="nucleotide sequence ID" value="NZ_CP042997.1"/>
</dbReference>
<accession>A0A5B9WBS1</accession>
<dbReference type="AlphaFoldDB" id="A0A5B9WBS1"/>
<reference evidence="3 4" key="1">
    <citation type="submission" date="2019-08" db="EMBL/GenBank/DDBJ databases">
        <title>Deep-cultivation of Planctomycetes and their phenomic and genomic characterization uncovers novel biology.</title>
        <authorList>
            <person name="Wiegand S."/>
            <person name="Jogler M."/>
            <person name="Boedeker C."/>
            <person name="Pinto D."/>
            <person name="Vollmers J."/>
            <person name="Rivas-Marin E."/>
            <person name="Kohn T."/>
            <person name="Peeters S.H."/>
            <person name="Heuer A."/>
            <person name="Rast P."/>
            <person name="Oberbeckmann S."/>
            <person name="Bunk B."/>
            <person name="Jeske O."/>
            <person name="Meyerdierks A."/>
            <person name="Storesund J.E."/>
            <person name="Kallscheuer N."/>
            <person name="Luecker S."/>
            <person name="Lage O.M."/>
            <person name="Pohl T."/>
            <person name="Merkel B.J."/>
            <person name="Hornburger P."/>
            <person name="Mueller R.-W."/>
            <person name="Bruemmer F."/>
            <person name="Labrenz M."/>
            <person name="Spormann A.M."/>
            <person name="Op den Camp H."/>
            <person name="Overmann J."/>
            <person name="Amann R."/>
            <person name="Jetten M.S.M."/>
            <person name="Mascher T."/>
            <person name="Medema M.H."/>
            <person name="Devos D.P."/>
            <person name="Kaster A.-K."/>
            <person name="Ovreas L."/>
            <person name="Rohde M."/>
            <person name="Galperin M.Y."/>
            <person name="Jogler C."/>
        </authorList>
    </citation>
    <scope>NUCLEOTIDE SEQUENCE [LARGE SCALE GENOMIC DNA]</scope>
    <source>
        <strain evidence="3 4">OJF2</strain>
    </source>
</reference>
<dbReference type="InterPro" id="IPR007386">
    <property type="entry name" value="DUF447_N"/>
</dbReference>
<name>A0A5B9WBS1_9BACT</name>
<proteinExistence type="predicted"/>
<dbReference type="OrthoDB" id="2112021at2"/>
<evidence type="ECO:0008006" key="5">
    <source>
        <dbReference type="Google" id="ProtNLM"/>
    </source>
</evidence>
<dbReference type="KEGG" id="agv:OJF2_59200"/>